<keyword evidence="2" id="KW-1185">Reference proteome</keyword>
<sequence>MSTVTKPYGDFVNNVDVADANKVNSQMNTLYNLVNGNLDGSNVPGLGDMTTVTTTAKNAAGAINELQALPVFAMSRQASSTVILMCGRGGRVLQIQLISHIQPIDGKWKCLTEVVRYLT</sequence>
<organism evidence="1 2">
    <name type="scientific">Gordoniibacillus kamchatkensis</name>
    <dbReference type="NCBI Taxonomy" id="1590651"/>
    <lineage>
        <taxon>Bacteria</taxon>
        <taxon>Bacillati</taxon>
        <taxon>Bacillota</taxon>
        <taxon>Bacilli</taxon>
        <taxon>Bacillales</taxon>
        <taxon>Paenibacillaceae</taxon>
        <taxon>Gordoniibacillus</taxon>
    </lineage>
</organism>
<gene>
    <name evidence="1" type="ORF">SD70_27170</name>
</gene>
<name>A0ABR5ABA2_9BACL</name>
<reference evidence="1 2" key="1">
    <citation type="submission" date="2014-12" db="EMBL/GenBank/DDBJ databases">
        <title>Draft genome sequence of Paenibacillus kamchatkensis strain B-2647.</title>
        <authorList>
            <person name="Karlyshev A.V."/>
            <person name="Kudryashova E.B."/>
        </authorList>
    </citation>
    <scope>NUCLEOTIDE SEQUENCE [LARGE SCALE GENOMIC DNA]</scope>
    <source>
        <strain evidence="1 2">VKM B-2647</strain>
    </source>
</reference>
<comment type="caution">
    <text evidence="1">The sequence shown here is derived from an EMBL/GenBank/DDBJ whole genome shotgun (WGS) entry which is preliminary data.</text>
</comment>
<evidence type="ECO:0000313" key="1">
    <source>
        <dbReference type="EMBL" id="KIL38299.1"/>
    </source>
</evidence>
<dbReference type="Proteomes" id="UP000031967">
    <property type="component" value="Unassembled WGS sequence"/>
</dbReference>
<dbReference type="RefSeq" id="WP_041051455.1">
    <property type="nucleotide sequence ID" value="NZ_JXAK01000066.1"/>
</dbReference>
<protein>
    <submittedName>
        <fullName evidence="1">Uncharacterized protein</fullName>
    </submittedName>
</protein>
<dbReference type="EMBL" id="JXAK01000066">
    <property type="protein sequence ID" value="KIL38299.1"/>
    <property type="molecule type" value="Genomic_DNA"/>
</dbReference>
<accession>A0ABR5ABA2</accession>
<proteinExistence type="predicted"/>
<evidence type="ECO:0000313" key="2">
    <source>
        <dbReference type="Proteomes" id="UP000031967"/>
    </source>
</evidence>